<comment type="caution">
    <text evidence="2">The sequence shown here is derived from an EMBL/GenBank/DDBJ whole genome shotgun (WGS) entry which is preliminary data.</text>
</comment>
<dbReference type="SMART" id="SM00829">
    <property type="entry name" value="PKS_ER"/>
    <property type="match status" value="1"/>
</dbReference>
<dbReference type="Proteomes" id="UP000031599">
    <property type="component" value="Unassembled WGS sequence"/>
</dbReference>
<gene>
    <name evidence="2" type="ORF">DB30_01726</name>
</gene>
<dbReference type="PANTHER" id="PTHR11695">
    <property type="entry name" value="ALCOHOL DEHYDROGENASE RELATED"/>
    <property type="match status" value="1"/>
</dbReference>
<dbReference type="PANTHER" id="PTHR11695:SF294">
    <property type="entry name" value="RETICULON-4-INTERACTING PROTEIN 1, MITOCHONDRIAL"/>
    <property type="match status" value="1"/>
</dbReference>
<protein>
    <submittedName>
        <fullName evidence="2">Bifunctional protein: zinc-containing alcohol dehydrogenase</fullName>
    </submittedName>
</protein>
<dbReference type="SUPFAM" id="SSF51735">
    <property type="entry name" value="NAD(P)-binding Rossmann-fold domains"/>
    <property type="match status" value="1"/>
</dbReference>
<dbReference type="InterPro" id="IPR013154">
    <property type="entry name" value="ADH-like_N"/>
</dbReference>
<dbReference type="Pfam" id="PF08240">
    <property type="entry name" value="ADH_N"/>
    <property type="match status" value="1"/>
</dbReference>
<dbReference type="AlphaFoldDB" id="A0A0C2DF15"/>
<feature type="domain" description="Enoyl reductase (ER)" evidence="1">
    <location>
        <begin position="16"/>
        <end position="333"/>
    </location>
</feature>
<dbReference type="InterPro" id="IPR020843">
    <property type="entry name" value="ER"/>
</dbReference>
<dbReference type="InterPro" id="IPR011032">
    <property type="entry name" value="GroES-like_sf"/>
</dbReference>
<name>A0A0C2DF15_9BACT</name>
<dbReference type="SUPFAM" id="SSF50129">
    <property type="entry name" value="GroES-like"/>
    <property type="match status" value="1"/>
</dbReference>
<evidence type="ECO:0000259" key="1">
    <source>
        <dbReference type="SMART" id="SM00829"/>
    </source>
</evidence>
<evidence type="ECO:0000313" key="2">
    <source>
        <dbReference type="EMBL" id="KIG18222.1"/>
    </source>
</evidence>
<dbReference type="GO" id="GO:0016491">
    <property type="term" value="F:oxidoreductase activity"/>
    <property type="evidence" value="ECO:0007669"/>
    <property type="project" value="InterPro"/>
</dbReference>
<organism evidence="2 3">
    <name type="scientific">Enhygromyxa salina</name>
    <dbReference type="NCBI Taxonomy" id="215803"/>
    <lineage>
        <taxon>Bacteria</taxon>
        <taxon>Pseudomonadati</taxon>
        <taxon>Myxococcota</taxon>
        <taxon>Polyangia</taxon>
        <taxon>Nannocystales</taxon>
        <taxon>Nannocystaceae</taxon>
        <taxon>Enhygromyxa</taxon>
    </lineage>
</organism>
<dbReference type="EMBL" id="JMCC02000014">
    <property type="protein sequence ID" value="KIG18222.1"/>
    <property type="molecule type" value="Genomic_DNA"/>
</dbReference>
<dbReference type="Gene3D" id="3.90.180.10">
    <property type="entry name" value="Medium-chain alcohol dehydrogenases, catalytic domain"/>
    <property type="match status" value="1"/>
</dbReference>
<sequence>MDVVARMRAQVYSQYGGPEVLELRTDLPEPRPGPTEVLVEVRASAVNPVDWKLRRGNLRKVLRRPFPIVPGRDFCGVVLECGSQATTVARGDEVFGLTPLRGPGSHADRICVPEQNLALAPRRLHGFEAAAVPLVGLTAIQASEAAQLRAGDRALVHGGAGAVGALVVQYLRHLGVAVSATASARNLDYLRSLGADPIDYRSERFEAQVDQLDAVIDCVGGEVERRSFAVLRRGGRLVTVAGPDPDAELNLVNAIKLGAPTSMRLLGQLARGRRYQFVSARVDHKRLVQLAQIVDARTIEVRIDHELGVMGLAQLAQAHAAGERGEARGKLVIDHK</sequence>
<dbReference type="InterPro" id="IPR050700">
    <property type="entry name" value="YIM1/Zinc_Alcohol_DH_Fams"/>
</dbReference>
<dbReference type="Gene3D" id="3.40.50.720">
    <property type="entry name" value="NAD(P)-binding Rossmann-like Domain"/>
    <property type="match status" value="1"/>
</dbReference>
<dbReference type="Pfam" id="PF13602">
    <property type="entry name" value="ADH_zinc_N_2"/>
    <property type="match status" value="1"/>
</dbReference>
<evidence type="ECO:0000313" key="3">
    <source>
        <dbReference type="Proteomes" id="UP000031599"/>
    </source>
</evidence>
<dbReference type="InterPro" id="IPR036291">
    <property type="entry name" value="NAD(P)-bd_dom_sf"/>
</dbReference>
<dbReference type="CDD" id="cd05289">
    <property type="entry name" value="MDR_like_2"/>
    <property type="match status" value="1"/>
</dbReference>
<reference evidence="2 3" key="1">
    <citation type="submission" date="2014-12" db="EMBL/GenBank/DDBJ databases">
        <title>Genome assembly of Enhygromyxa salina DSM 15201.</title>
        <authorList>
            <person name="Sharma G."/>
            <person name="Subramanian S."/>
        </authorList>
    </citation>
    <scope>NUCLEOTIDE SEQUENCE [LARGE SCALE GENOMIC DNA]</scope>
    <source>
        <strain evidence="2 3">DSM 15201</strain>
    </source>
</reference>
<accession>A0A0C2DF15</accession>
<proteinExistence type="predicted"/>